<name>A0A9Q3BQK4_9BASI</name>
<dbReference type="AlphaFoldDB" id="A0A9Q3BQK4"/>
<sequence length="547" mass="62631">MLITRNRRKLQSPFRAVGNMFEWWRPAQKPSLFLPGVVNFLYFSFLCMSIPVLRAHEFVLYPSLDFGEVSDVQGHEKVISDLIKRARADTPENRREVVKSHIEDIEKSIIRPTYKKYIDSRARISAKTSPFLGVYGTNTERRIWSLIMSQPKNDWWDAFTTIKKETENWSKAVSTLLSSSGIYGSIYWEKLCQNLILSDIIWFGLQHKEGEGNKLDFLKIKKTFLALWAEIPDAFNLFSTVDLDGRVFEPLSSKTTFSMLSRESSGKSIESPSQSLESSLEISRSTGSKRSAVELSPASQKRVRLFESTPTESNAGSQFTPEVIDKLRLHEPLLPAETSKISERSATLKKSDLELLESNEASRIAGSESSVENPPHFPTYDISAEEFFHEPGRENLLSKYWPRITNIELRDSAQLPGSFRVDGYEKPQLHAISQASDNIKMTEPQPQSPMLMEAFSDFIHSQNDFSNDLDFTQWTSESDYLPNGVETLDMGFSHDPMNENDFWDIVDDLNQGIPVEEPMQLTAPIGSYLEEKPFHQWELEYHKDQNH</sequence>
<reference evidence="3" key="1">
    <citation type="submission" date="2021-03" db="EMBL/GenBank/DDBJ databases">
        <title>Draft genome sequence of rust myrtle Austropuccinia psidii MF-1, a brazilian biotype.</title>
        <authorList>
            <person name="Quecine M.C."/>
            <person name="Pachon D.M.R."/>
            <person name="Bonatelli M.L."/>
            <person name="Correr F.H."/>
            <person name="Franceschini L.M."/>
            <person name="Leite T.F."/>
            <person name="Margarido G.R.A."/>
            <person name="Almeida C.A."/>
            <person name="Ferrarezi J.A."/>
            <person name="Labate C.A."/>
        </authorList>
    </citation>
    <scope>NUCLEOTIDE SEQUENCE</scope>
    <source>
        <strain evidence="3">MF-1</strain>
    </source>
</reference>
<organism evidence="3 4">
    <name type="scientific">Austropuccinia psidii MF-1</name>
    <dbReference type="NCBI Taxonomy" id="1389203"/>
    <lineage>
        <taxon>Eukaryota</taxon>
        <taxon>Fungi</taxon>
        <taxon>Dikarya</taxon>
        <taxon>Basidiomycota</taxon>
        <taxon>Pucciniomycotina</taxon>
        <taxon>Pucciniomycetes</taxon>
        <taxon>Pucciniales</taxon>
        <taxon>Sphaerophragmiaceae</taxon>
        <taxon>Austropuccinia</taxon>
    </lineage>
</organism>
<gene>
    <name evidence="3" type="ORF">O181_009033</name>
</gene>
<keyword evidence="2" id="KW-1133">Transmembrane helix</keyword>
<keyword evidence="2" id="KW-0812">Transmembrane</keyword>
<keyword evidence="4" id="KW-1185">Reference proteome</keyword>
<comment type="caution">
    <text evidence="3">The sequence shown here is derived from an EMBL/GenBank/DDBJ whole genome shotgun (WGS) entry which is preliminary data.</text>
</comment>
<dbReference type="EMBL" id="AVOT02002148">
    <property type="protein sequence ID" value="MBW0469318.1"/>
    <property type="molecule type" value="Genomic_DNA"/>
</dbReference>
<evidence type="ECO:0000313" key="4">
    <source>
        <dbReference type="Proteomes" id="UP000765509"/>
    </source>
</evidence>
<dbReference type="Proteomes" id="UP000765509">
    <property type="component" value="Unassembled WGS sequence"/>
</dbReference>
<proteinExistence type="predicted"/>
<evidence type="ECO:0000256" key="1">
    <source>
        <dbReference type="SAM" id="MobiDB-lite"/>
    </source>
</evidence>
<keyword evidence="2" id="KW-0472">Membrane</keyword>
<feature type="region of interest" description="Disordered" evidence="1">
    <location>
        <begin position="263"/>
        <end position="283"/>
    </location>
</feature>
<protein>
    <submittedName>
        <fullName evidence="3">Uncharacterized protein</fullName>
    </submittedName>
</protein>
<feature type="compositionally biased region" description="Low complexity" evidence="1">
    <location>
        <begin position="268"/>
        <end position="283"/>
    </location>
</feature>
<evidence type="ECO:0000256" key="2">
    <source>
        <dbReference type="SAM" id="Phobius"/>
    </source>
</evidence>
<feature type="transmembrane region" description="Helical" evidence="2">
    <location>
        <begin position="32"/>
        <end position="53"/>
    </location>
</feature>
<accession>A0A9Q3BQK4</accession>
<evidence type="ECO:0000313" key="3">
    <source>
        <dbReference type="EMBL" id="MBW0469318.1"/>
    </source>
</evidence>